<dbReference type="GO" id="GO:0003824">
    <property type="term" value="F:catalytic activity"/>
    <property type="evidence" value="ECO:0007669"/>
    <property type="project" value="InterPro"/>
</dbReference>
<dbReference type="AlphaFoldDB" id="Q6BNX3"/>
<evidence type="ECO:0000256" key="1">
    <source>
        <dbReference type="ARBA" id="ARBA00007441"/>
    </source>
</evidence>
<dbReference type="Pfam" id="PF00155">
    <property type="entry name" value="Aminotran_1_2"/>
    <property type="match status" value="1"/>
</dbReference>
<dbReference type="EMBL" id="CR382137">
    <property type="protein sequence ID" value="CAG88361.1"/>
    <property type="molecule type" value="Genomic_DNA"/>
</dbReference>
<proteinExistence type="inferred from homology"/>
<name>Q6BNX3_DEBHA</name>
<dbReference type="GeneID" id="2902470"/>
<dbReference type="Proteomes" id="UP000000599">
    <property type="component" value="Chromosome E"/>
</dbReference>
<dbReference type="RefSeq" id="XP_460097.1">
    <property type="nucleotide sequence ID" value="XM_460097.1"/>
</dbReference>
<dbReference type="SUPFAM" id="SSF53383">
    <property type="entry name" value="PLP-dependent transferases"/>
    <property type="match status" value="1"/>
</dbReference>
<feature type="domain" description="Aminotransferase class I/classII large" evidence="3">
    <location>
        <begin position="56"/>
        <end position="383"/>
    </location>
</feature>
<gene>
    <name evidence="4" type="ordered locus">DEHA2E18326g</name>
</gene>
<keyword evidence="2" id="KW-0663">Pyridoxal phosphate</keyword>
<dbReference type="STRING" id="284592.Q6BNX3"/>
<dbReference type="GO" id="GO:0030170">
    <property type="term" value="F:pyridoxal phosphate binding"/>
    <property type="evidence" value="ECO:0007669"/>
    <property type="project" value="InterPro"/>
</dbReference>
<keyword evidence="5" id="KW-1185">Reference proteome</keyword>
<dbReference type="InParanoid" id="Q6BNX3"/>
<dbReference type="InterPro" id="IPR015421">
    <property type="entry name" value="PyrdxlP-dep_Trfase_major"/>
</dbReference>
<evidence type="ECO:0000259" key="3">
    <source>
        <dbReference type="Pfam" id="PF00155"/>
    </source>
</evidence>
<dbReference type="eggNOG" id="KOG0257">
    <property type="taxonomic scope" value="Eukaryota"/>
</dbReference>
<dbReference type="InterPro" id="IPR015422">
    <property type="entry name" value="PyrdxlP-dep_Trfase_small"/>
</dbReference>
<reference evidence="4 5" key="1">
    <citation type="journal article" date="2004" name="Nature">
        <title>Genome evolution in yeasts.</title>
        <authorList>
            <consortium name="Genolevures"/>
            <person name="Dujon B."/>
            <person name="Sherman D."/>
            <person name="Fischer G."/>
            <person name="Durrens P."/>
            <person name="Casaregola S."/>
            <person name="Lafontaine I."/>
            <person name="de Montigny J."/>
            <person name="Marck C."/>
            <person name="Neuveglise C."/>
            <person name="Talla E."/>
            <person name="Goffard N."/>
            <person name="Frangeul L."/>
            <person name="Aigle M."/>
            <person name="Anthouard V."/>
            <person name="Babour A."/>
            <person name="Barbe V."/>
            <person name="Barnay S."/>
            <person name="Blanchin S."/>
            <person name="Beckerich J.M."/>
            <person name="Beyne E."/>
            <person name="Bleykasten C."/>
            <person name="Boisrame A."/>
            <person name="Boyer J."/>
            <person name="Cattolico L."/>
            <person name="Confanioleri F."/>
            <person name="de Daruvar A."/>
            <person name="Despons L."/>
            <person name="Fabre E."/>
            <person name="Fairhead C."/>
            <person name="Ferry-Dumazet H."/>
            <person name="Groppi A."/>
            <person name="Hantraye F."/>
            <person name="Hennequin C."/>
            <person name="Jauniaux N."/>
            <person name="Joyet P."/>
            <person name="Kachouri R."/>
            <person name="Kerrest A."/>
            <person name="Koszul R."/>
            <person name="Lemaire M."/>
            <person name="Lesur I."/>
            <person name="Ma L."/>
            <person name="Muller H."/>
            <person name="Nicaud J.M."/>
            <person name="Nikolski M."/>
            <person name="Oztas S."/>
            <person name="Ozier-Kalogeropoulos O."/>
            <person name="Pellenz S."/>
            <person name="Potier S."/>
            <person name="Richard G.F."/>
            <person name="Straub M.L."/>
            <person name="Suleau A."/>
            <person name="Swennene D."/>
            <person name="Tekaia F."/>
            <person name="Wesolowski-Louvel M."/>
            <person name="Westhof E."/>
            <person name="Wirth B."/>
            <person name="Zeniou-Meyer M."/>
            <person name="Zivanovic I."/>
            <person name="Bolotin-Fukuhara M."/>
            <person name="Thierry A."/>
            <person name="Bouchier C."/>
            <person name="Caudron B."/>
            <person name="Scarpelli C."/>
            <person name="Gaillardin C."/>
            <person name="Weissenbach J."/>
            <person name="Wincker P."/>
            <person name="Souciet J.L."/>
        </authorList>
    </citation>
    <scope>NUCLEOTIDE SEQUENCE [LARGE SCALE GENOMIC DNA]</scope>
    <source>
        <strain evidence="5">ATCC 36239 / CBS 767 / BCRC 21394 / JCM 1990 / NBRC 0083 / IGC 2968</strain>
    </source>
</reference>
<protein>
    <submittedName>
        <fullName evidence="4">DEHA2E18326p</fullName>
    </submittedName>
</protein>
<dbReference type="Gene3D" id="3.40.640.10">
    <property type="entry name" value="Type I PLP-dependent aspartate aminotransferase-like (Major domain)"/>
    <property type="match status" value="1"/>
</dbReference>
<sequence length="399" mass="45037">MVLQEEFQVEQFMDKYETDIKYNMGETCVDSLSIKDLTELVDPRDAKNVQQQLSKAVLETKLTYGCIQGSERLRKAISKIYNDDYKGGENPNPVEPTDLVITNGAIGGNFLLFYTLVDPEDHVIIVDPSYQQLSSVPNVFSSGNATKFPMNFEDGYRPNLEKLSNLMAERKTKLLVINNPNNPTGVVWENQVLEKIIDICRKHDAYILCDEVYRPLYHSVEPGPKSIVNFGYEKAISTGSTSKAFSFAGLRLGWIACQNPGLVKNLLCKRDYNTISVSMIDDILATFVLDNYKTILERNYQLCRDNLKLIEDFVDESQGKVAWVKPQGGTTCFLKFTNPNIDTFNMSTDLAENHGLLIIPGETFYNKKGFIRVGFGNSRASVEGGLAVLKQWLVKENLW</sequence>
<comment type="similarity">
    <text evidence="1">Belongs to the class-I pyridoxal-phosphate-dependent aminotransferase family.</text>
</comment>
<dbReference type="Gene3D" id="3.90.1150.10">
    <property type="entry name" value="Aspartate Aminotransferase, domain 1"/>
    <property type="match status" value="1"/>
</dbReference>
<dbReference type="PROSITE" id="PS00105">
    <property type="entry name" value="AA_TRANSFER_CLASS_1"/>
    <property type="match status" value="1"/>
</dbReference>
<dbReference type="KEGG" id="dha:DEHA2E18326g"/>
<evidence type="ECO:0000313" key="5">
    <source>
        <dbReference type="Proteomes" id="UP000000599"/>
    </source>
</evidence>
<accession>Q6BNX3</accession>
<dbReference type="OMA" id="IMAARDY"/>
<dbReference type="PANTHER" id="PTHR43510">
    <property type="entry name" value="AMINOTRANSFERASE FUNCTION, HYPOTHETICAL (EUROFUNG)"/>
    <property type="match status" value="1"/>
</dbReference>
<dbReference type="VEuPathDB" id="FungiDB:DEHA2E18326g"/>
<dbReference type="InterPro" id="IPR004838">
    <property type="entry name" value="NHTrfase_class1_PyrdxlP-BS"/>
</dbReference>
<dbReference type="InterPro" id="IPR015424">
    <property type="entry name" value="PyrdxlP-dep_Trfase"/>
</dbReference>
<organism evidence="4 5">
    <name type="scientific">Debaryomyces hansenii (strain ATCC 36239 / CBS 767 / BCRC 21394 / JCM 1990 / NBRC 0083 / IGC 2968)</name>
    <name type="common">Yeast</name>
    <name type="synonym">Torulaspora hansenii</name>
    <dbReference type="NCBI Taxonomy" id="284592"/>
    <lineage>
        <taxon>Eukaryota</taxon>
        <taxon>Fungi</taxon>
        <taxon>Dikarya</taxon>
        <taxon>Ascomycota</taxon>
        <taxon>Saccharomycotina</taxon>
        <taxon>Pichiomycetes</taxon>
        <taxon>Debaryomycetaceae</taxon>
        <taxon>Debaryomyces</taxon>
    </lineage>
</organism>
<dbReference type="HOGENOM" id="CLU_017584_4_4_1"/>
<dbReference type="CDD" id="cd00609">
    <property type="entry name" value="AAT_like"/>
    <property type="match status" value="1"/>
</dbReference>
<dbReference type="PANTHER" id="PTHR43510:SF1">
    <property type="entry name" value="AMINOTRANSFERASE FUNCTION, HYPOTHETICAL (EUROFUNG)"/>
    <property type="match status" value="1"/>
</dbReference>
<dbReference type="InterPro" id="IPR004839">
    <property type="entry name" value="Aminotransferase_I/II_large"/>
</dbReference>
<evidence type="ECO:0000256" key="2">
    <source>
        <dbReference type="ARBA" id="ARBA00022898"/>
    </source>
</evidence>
<dbReference type="OrthoDB" id="7042322at2759"/>
<evidence type="ECO:0000313" key="4">
    <source>
        <dbReference type="EMBL" id="CAG88361.1"/>
    </source>
</evidence>